<keyword evidence="8" id="KW-0282">Flagellum</keyword>
<comment type="caution">
    <text evidence="8">The sequence shown here is derived from an EMBL/GenBank/DDBJ whole genome shotgun (WGS) entry which is preliminary data.</text>
</comment>
<protein>
    <recommendedName>
        <fullName evidence="7">Flagellar protein</fullName>
    </recommendedName>
</protein>
<dbReference type="EMBL" id="QPID01000013">
    <property type="protein sequence ID" value="RCU44563.1"/>
    <property type="molecule type" value="Genomic_DNA"/>
</dbReference>
<keyword evidence="8" id="KW-0969">Cilium</keyword>
<dbReference type="AlphaFoldDB" id="A0A368N3C6"/>
<evidence type="ECO:0000256" key="2">
    <source>
        <dbReference type="ARBA" id="ARBA00022692"/>
    </source>
</evidence>
<comment type="subcellular location">
    <subcellularLocation>
        <location evidence="7">Cell membrane</location>
    </subcellularLocation>
    <subcellularLocation>
        <location evidence="7">Bacterial flagellum basal body</location>
    </subcellularLocation>
</comment>
<evidence type="ECO:0000256" key="4">
    <source>
        <dbReference type="ARBA" id="ARBA00023136"/>
    </source>
</evidence>
<keyword evidence="8" id="KW-0966">Cell projection</keyword>
<accession>A0A368N3C6</accession>
<reference evidence="8 9" key="1">
    <citation type="submission" date="2018-07" db="EMBL/GenBank/DDBJ databases">
        <title>Corallincola holothuriorum sp. nov., a new facultative anaerobe isolated from sea cucumber Apostichopus japonicus.</title>
        <authorList>
            <person name="Xia H."/>
        </authorList>
    </citation>
    <scope>NUCLEOTIDE SEQUENCE [LARGE SCALE GENOMIC DNA]</scope>
    <source>
        <strain evidence="8 9">C4</strain>
    </source>
</reference>
<dbReference type="Proteomes" id="UP000252558">
    <property type="component" value="Unassembled WGS sequence"/>
</dbReference>
<keyword evidence="3 7" id="KW-1133">Transmembrane helix</keyword>
<keyword evidence="5 7" id="KW-0975">Bacterial flagellum</keyword>
<dbReference type="InterPro" id="IPR022781">
    <property type="entry name" value="Flagellar_biosynth_FliO"/>
</dbReference>
<evidence type="ECO:0000256" key="7">
    <source>
        <dbReference type="RuleBase" id="RU362064"/>
    </source>
</evidence>
<evidence type="ECO:0000256" key="3">
    <source>
        <dbReference type="ARBA" id="ARBA00022989"/>
    </source>
</evidence>
<dbReference type="GO" id="GO:0044781">
    <property type="term" value="P:bacterial-type flagellum organization"/>
    <property type="evidence" value="ECO:0007669"/>
    <property type="project" value="UniProtKB-UniRule"/>
</dbReference>
<gene>
    <name evidence="8" type="primary">fliO</name>
    <name evidence="8" type="ORF">DU002_17535</name>
</gene>
<dbReference type="NCBIfam" id="TIGR03500">
    <property type="entry name" value="FliO_TIGR"/>
    <property type="match status" value="1"/>
</dbReference>
<dbReference type="Pfam" id="PF04347">
    <property type="entry name" value="FliO"/>
    <property type="match status" value="1"/>
</dbReference>
<dbReference type="InterPro" id="IPR052205">
    <property type="entry name" value="FliO/MopB"/>
</dbReference>
<keyword evidence="9" id="KW-1185">Reference proteome</keyword>
<evidence type="ECO:0000313" key="8">
    <source>
        <dbReference type="EMBL" id="RCU44563.1"/>
    </source>
</evidence>
<keyword evidence="4 7" id="KW-0472">Membrane</keyword>
<feature type="transmembrane region" description="Helical" evidence="7">
    <location>
        <begin position="31"/>
        <end position="49"/>
    </location>
</feature>
<dbReference type="GO" id="GO:0005886">
    <property type="term" value="C:plasma membrane"/>
    <property type="evidence" value="ECO:0007669"/>
    <property type="project" value="UniProtKB-SubCell"/>
</dbReference>
<dbReference type="PANTHER" id="PTHR38766">
    <property type="entry name" value="FLAGELLAR PROTEIN FLIO"/>
    <property type="match status" value="1"/>
</dbReference>
<evidence type="ECO:0000256" key="1">
    <source>
        <dbReference type="ARBA" id="ARBA00022475"/>
    </source>
</evidence>
<dbReference type="RefSeq" id="WP_114339753.1">
    <property type="nucleotide sequence ID" value="NZ_QPID01000013.1"/>
</dbReference>
<evidence type="ECO:0000256" key="5">
    <source>
        <dbReference type="ARBA" id="ARBA00023143"/>
    </source>
</evidence>
<organism evidence="8 9">
    <name type="scientific">Corallincola holothuriorum</name>
    <dbReference type="NCBI Taxonomy" id="2282215"/>
    <lineage>
        <taxon>Bacteria</taxon>
        <taxon>Pseudomonadati</taxon>
        <taxon>Pseudomonadota</taxon>
        <taxon>Gammaproteobacteria</taxon>
        <taxon>Alteromonadales</taxon>
        <taxon>Psychromonadaceae</taxon>
        <taxon>Corallincola</taxon>
    </lineage>
</organism>
<keyword evidence="1 7" id="KW-1003">Cell membrane</keyword>
<dbReference type="OrthoDB" id="9342590at2"/>
<evidence type="ECO:0000313" key="9">
    <source>
        <dbReference type="Proteomes" id="UP000252558"/>
    </source>
</evidence>
<proteinExistence type="inferred from homology"/>
<dbReference type="GO" id="GO:0009425">
    <property type="term" value="C:bacterial-type flagellum basal body"/>
    <property type="evidence" value="ECO:0007669"/>
    <property type="project" value="UniProtKB-SubCell"/>
</dbReference>
<dbReference type="PANTHER" id="PTHR38766:SF1">
    <property type="entry name" value="FLAGELLAR PROTEIN FLIO"/>
    <property type="match status" value="1"/>
</dbReference>
<keyword evidence="2 7" id="KW-0812">Transmembrane</keyword>
<comment type="similarity">
    <text evidence="6 7">Belongs to the FliO/MopB family.</text>
</comment>
<sequence length="135" mass="14310">MSIANLLLFSAPVVAQPSAGGGVATSQLLSLLFSLITVLAIILILAWLLRRFNIGAAGGRGAMKVVATLALGRNERVVLVSLGDKQLLLGVTGQQINLLHTFDEPISLDTADSAQAMPLLFQEKLRGFLNKTEKS</sequence>
<name>A0A368N3C6_9GAMM</name>
<evidence type="ECO:0000256" key="6">
    <source>
        <dbReference type="ARBA" id="ARBA00037937"/>
    </source>
</evidence>